<dbReference type="EMBL" id="JNHM01000020">
    <property type="protein sequence ID" value="KDS54633.1"/>
    <property type="molecule type" value="Genomic_DNA"/>
</dbReference>
<sequence length="49" mass="5478">MSCHVVGQTNLETALYAYIFEYFVTTSASTVIQHIRGRLPLGLALPFFT</sequence>
<evidence type="ECO:0000313" key="1">
    <source>
        <dbReference type="EMBL" id="KDS54633.1"/>
    </source>
</evidence>
<gene>
    <name evidence="1" type="ORF">M099_1731</name>
</gene>
<dbReference type="AlphaFoldDB" id="A0A069SSF1"/>
<name>A0A069SSF1_PHOVU</name>
<dbReference type="Proteomes" id="UP000027661">
    <property type="component" value="Unassembled WGS sequence"/>
</dbReference>
<protein>
    <submittedName>
        <fullName evidence="1">Uncharacterized protein</fullName>
    </submittedName>
</protein>
<accession>A0A069SSF1</accession>
<proteinExistence type="predicted"/>
<comment type="caution">
    <text evidence="1">The sequence shown here is derived from an EMBL/GenBank/DDBJ whole genome shotgun (WGS) entry which is preliminary data.</text>
</comment>
<reference evidence="1 2" key="1">
    <citation type="submission" date="2014-04" db="EMBL/GenBank/DDBJ databases">
        <authorList>
            <person name="Sears C."/>
            <person name="Carroll K."/>
            <person name="Sack B.R."/>
            <person name="Qadri F."/>
            <person name="Myers L.L."/>
            <person name="Chung G.-T."/>
            <person name="Escheverria P."/>
            <person name="Fraser C.M."/>
            <person name="Sadzewicz L."/>
            <person name="Shefchek K.A."/>
            <person name="Tallon L."/>
            <person name="Das S.P."/>
            <person name="Daugherty S."/>
            <person name="Mongodin E.F."/>
        </authorList>
    </citation>
    <scope>NUCLEOTIDE SEQUENCE [LARGE SCALE GENOMIC DNA]</scope>
    <source>
        <strain evidence="1 2">3975 RP4</strain>
    </source>
</reference>
<organism evidence="1 2">
    <name type="scientific">Phocaeicola vulgatus str. 3975 RP4</name>
    <dbReference type="NCBI Taxonomy" id="1339352"/>
    <lineage>
        <taxon>Bacteria</taxon>
        <taxon>Pseudomonadati</taxon>
        <taxon>Bacteroidota</taxon>
        <taxon>Bacteroidia</taxon>
        <taxon>Bacteroidales</taxon>
        <taxon>Bacteroidaceae</taxon>
        <taxon>Phocaeicola</taxon>
    </lineage>
</organism>
<evidence type="ECO:0000313" key="2">
    <source>
        <dbReference type="Proteomes" id="UP000027661"/>
    </source>
</evidence>